<dbReference type="EMBL" id="CP121196">
    <property type="protein sequence ID" value="XBH18457.1"/>
    <property type="molecule type" value="Genomic_DNA"/>
</dbReference>
<dbReference type="AlphaFoldDB" id="A0AAU7DK18"/>
<name>A0AAU7DK18_9BACT</name>
<keyword evidence="1" id="KW-1133">Transmembrane helix</keyword>
<keyword evidence="1" id="KW-0812">Transmembrane</keyword>
<keyword evidence="1" id="KW-0472">Membrane</keyword>
<evidence type="ECO:0000256" key="1">
    <source>
        <dbReference type="SAM" id="Phobius"/>
    </source>
</evidence>
<gene>
    <name evidence="2" type="ORF">P8935_03765</name>
</gene>
<feature type="transmembrane region" description="Helical" evidence="1">
    <location>
        <begin position="85"/>
        <end position="103"/>
    </location>
</feature>
<dbReference type="RefSeq" id="WP_348263682.1">
    <property type="nucleotide sequence ID" value="NZ_CP121196.1"/>
</dbReference>
<organism evidence="2">
    <name type="scientific">Telmatobacter sp. DSM 110680</name>
    <dbReference type="NCBI Taxonomy" id="3036704"/>
    <lineage>
        <taxon>Bacteria</taxon>
        <taxon>Pseudomonadati</taxon>
        <taxon>Acidobacteriota</taxon>
        <taxon>Terriglobia</taxon>
        <taxon>Terriglobales</taxon>
        <taxon>Acidobacteriaceae</taxon>
        <taxon>Telmatobacter</taxon>
    </lineage>
</organism>
<evidence type="ECO:0008006" key="3">
    <source>
        <dbReference type="Google" id="ProtNLM"/>
    </source>
</evidence>
<proteinExistence type="predicted"/>
<reference evidence="2" key="1">
    <citation type="submission" date="2023-03" db="EMBL/GenBank/DDBJ databases">
        <title>Edaphobacter sp.</title>
        <authorList>
            <person name="Huber K.J."/>
            <person name="Papendorf J."/>
            <person name="Pilke C."/>
            <person name="Bunk B."/>
            <person name="Sproeer C."/>
            <person name="Pester M."/>
        </authorList>
    </citation>
    <scope>NUCLEOTIDE SEQUENCE</scope>
    <source>
        <strain evidence="2">DSM 110680</strain>
    </source>
</reference>
<sequence length="205" mass="23315">MEFSYRLTEAEYIRASKLGRKVSSQSVFKIVMFWVFIFVCLTLLWAVVQKSRQHAADFDQQPAMEAQDDEPKNHPQLMPALLENVGPFILLGGVWIFIIFYSVPTRLRRIYRKDPFMQGQFTVNITPESISTQNTAGTSSQTGWNVYKDWREKNGVVVLVFQSGACFGMSLAGLSEPQREELRGILGVALPKKRRTTFSPPAKNC</sequence>
<evidence type="ECO:0000313" key="2">
    <source>
        <dbReference type="EMBL" id="XBH18457.1"/>
    </source>
</evidence>
<accession>A0AAU7DK18</accession>
<feature type="transmembrane region" description="Helical" evidence="1">
    <location>
        <begin position="27"/>
        <end position="48"/>
    </location>
</feature>
<protein>
    <recommendedName>
        <fullName evidence="3">YcxB-like protein domain-containing protein</fullName>
    </recommendedName>
</protein>